<organism evidence="1">
    <name type="scientific">marine sediment metagenome</name>
    <dbReference type="NCBI Taxonomy" id="412755"/>
    <lineage>
        <taxon>unclassified sequences</taxon>
        <taxon>metagenomes</taxon>
        <taxon>ecological metagenomes</taxon>
    </lineage>
</organism>
<dbReference type="AlphaFoldDB" id="A0A0F9PIH6"/>
<evidence type="ECO:0000313" key="1">
    <source>
        <dbReference type="EMBL" id="KKN24262.1"/>
    </source>
</evidence>
<protein>
    <submittedName>
        <fullName evidence="1">Uncharacterized protein</fullName>
    </submittedName>
</protein>
<sequence length="37" mass="4083">MTKCDEARRLLVSSQECAQLLHDLREARAALAPGEAE</sequence>
<comment type="caution">
    <text evidence="1">The sequence shown here is derived from an EMBL/GenBank/DDBJ whole genome shotgun (WGS) entry which is preliminary data.</text>
</comment>
<gene>
    <name evidence="1" type="ORF">LCGC14_0896550</name>
</gene>
<proteinExistence type="predicted"/>
<reference evidence="1" key="1">
    <citation type="journal article" date="2015" name="Nature">
        <title>Complex archaea that bridge the gap between prokaryotes and eukaryotes.</title>
        <authorList>
            <person name="Spang A."/>
            <person name="Saw J.H."/>
            <person name="Jorgensen S.L."/>
            <person name="Zaremba-Niedzwiedzka K."/>
            <person name="Martijn J."/>
            <person name="Lind A.E."/>
            <person name="van Eijk R."/>
            <person name="Schleper C."/>
            <person name="Guy L."/>
            <person name="Ettema T.J."/>
        </authorList>
    </citation>
    <scope>NUCLEOTIDE SEQUENCE</scope>
</reference>
<dbReference type="EMBL" id="LAZR01002896">
    <property type="protein sequence ID" value="KKN24262.1"/>
    <property type="molecule type" value="Genomic_DNA"/>
</dbReference>
<accession>A0A0F9PIH6</accession>
<name>A0A0F9PIH6_9ZZZZ</name>